<dbReference type="Proteomes" id="UP000063718">
    <property type="component" value="Unassembled WGS sequence"/>
</dbReference>
<evidence type="ECO:0000256" key="5">
    <source>
        <dbReference type="ARBA" id="ARBA00022679"/>
    </source>
</evidence>
<accession>A0A0S6UAI9</accession>
<dbReference type="NCBIfam" id="TIGR00113">
    <property type="entry name" value="queA"/>
    <property type="match status" value="1"/>
</dbReference>
<dbReference type="Gene3D" id="2.40.10.240">
    <property type="entry name" value="QueA-like"/>
    <property type="match status" value="1"/>
</dbReference>
<comment type="function">
    <text evidence="13">Transfers and isomerizes the ribose moiety from AdoMet to the 7-aminomethyl group of 7-deazaguanine (preQ1-tRNA) to give epoxyqueuosine (oQ-tRNA).</text>
</comment>
<evidence type="ECO:0000256" key="1">
    <source>
        <dbReference type="ARBA" id="ARBA00004496"/>
    </source>
</evidence>
<evidence type="ECO:0000256" key="13">
    <source>
        <dbReference type="HAMAP-Rule" id="MF_00113"/>
    </source>
</evidence>
<evidence type="ECO:0000256" key="3">
    <source>
        <dbReference type="ARBA" id="ARBA00011245"/>
    </source>
</evidence>
<comment type="subcellular location">
    <subcellularLocation>
        <location evidence="1 13">Cytoplasm</location>
    </subcellularLocation>
</comment>
<proteinExistence type="inferred from homology"/>
<dbReference type="PANTHER" id="PTHR30307:SF0">
    <property type="entry name" value="S-ADENOSYLMETHIONINE:TRNA RIBOSYLTRANSFERASE-ISOMERASE"/>
    <property type="match status" value="1"/>
</dbReference>
<comment type="subunit">
    <text evidence="3 13">Monomer.</text>
</comment>
<evidence type="ECO:0000256" key="11">
    <source>
        <dbReference type="ARBA" id="ARBA00069325"/>
    </source>
</evidence>
<dbReference type="EMBL" id="DF238840">
    <property type="protein sequence ID" value="GAF24819.1"/>
    <property type="molecule type" value="Genomic_DNA"/>
</dbReference>
<evidence type="ECO:0000256" key="2">
    <source>
        <dbReference type="ARBA" id="ARBA00004691"/>
    </source>
</evidence>
<keyword evidence="6 13" id="KW-0949">S-adenosyl-L-methionine</keyword>
<reference evidence="14" key="1">
    <citation type="journal article" date="2014" name="Gene">
        <title>Genome-guided analysis of transformation efficiency and carbon dioxide assimilation by Moorella thermoacetica Y72.</title>
        <authorList>
            <person name="Tsukahara K."/>
            <person name="Kita A."/>
            <person name="Nakashimada Y."/>
            <person name="Hoshino T."/>
            <person name="Murakami K."/>
        </authorList>
    </citation>
    <scope>NUCLEOTIDE SEQUENCE [LARGE SCALE GENOMIC DNA]</scope>
    <source>
        <strain evidence="14">Y72</strain>
    </source>
</reference>
<dbReference type="InterPro" id="IPR042118">
    <property type="entry name" value="QueA_dom1"/>
</dbReference>
<dbReference type="EC" id="2.4.99.17" evidence="10 13"/>
<sequence>MRIEEFDYELPPGQIAQQPVEPRDASRLLVLHREGGFLEHRHFYDLPRYLHPGDVLVVNETKVIPARLWGYRAGTGAKIEVLLLTRQEGDTWETLVRPGRRVPVGAELIFGRGELQARVKGVTPAGGRIMEFSYQEGPWEALLERLGEMPLPPYIKEKPADPGRYQTVYAREEGSAAAPTAGLHFTPRLLKELREQGIEIASILLHVGLGTFRPVKVENIQEHVMHAEYYAVTPAAAATINAARARGHRVVAVGTTVVRTLETVATADGVIHAGSGWTDIFIYPGYRFKAIDSLITNFHLPRSTLLMLVSAFAGREKILDAYRVAVREGYRFYSFGDAMLIL</sequence>
<dbReference type="FunFam" id="2.40.10.240:FF:000002">
    <property type="entry name" value="S-adenosylmethionine:tRNA ribosyltransferase-isomerase"/>
    <property type="match status" value="1"/>
</dbReference>
<dbReference type="SMR" id="A0A0S6UAI9"/>
<dbReference type="Gene3D" id="3.40.1780.10">
    <property type="entry name" value="QueA-like"/>
    <property type="match status" value="1"/>
</dbReference>
<dbReference type="GO" id="GO:0005737">
    <property type="term" value="C:cytoplasm"/>
    <property type="evidence" value="ECO:0007669"/>
    <property type="project" value="UniProtKB-SubCell"/>
</dbReference>
<dbReference type="FunFam" id="3.40.1780.10:FF:000001">
    <property type="entry name" value="S-adenosylmethionine:tRNA ribosyltransferase-isomerase"/>
    <property type="match status" value="1"/>
</dbReference>
<evidence type="ECO:0000256" key="9">
    <source>
        <dbReference type="ARBA" id="ARBA00061210"/>
    </source>
</evidence>
<keyword evidence="14" id="KW-0413">Isomerase</keyword>
<comment type="pathway">
    <text evidence="2 13">tRNA modification; tRNA-queuosine biosynthesis.</text>
</comment>
<evidence type="ECO:0000313" key="14">
    <source>
        <dbReference type="EMBL" id="GAF24819.1"/>
    </source>
</evidence>
<keyword evidence="4 13" id="KW-0963">Cytoplasm</keyword>
<dbReference type="GO" id="GO:0008616">
    <property type="term" value="P:tRNA queuosine(34) biosynthetic process"/>
    <property type="evidence" value="ECO:0007669"/>
    <property type="project" value="UniProtKB-UniRule"/>
</dbReference>
<evidence type="ECO:0000256" key="12">
    <source>
        <dbReference type="ARBA" id="ARBA00076160"/>
    </source>
</evidence>
<gene>
    <name evidence="13" type="primary">queA</name>
    <name evidence="14" type="ORF">MTY_0147</name>
</gene>
<protein>
    <recommendedName>
        <fullName evidence="11 13">S-adenosylmethionine:tRNA ribosyltransferase-isomerase</fullName>
        <ecNumber evidence="10 13">2.4.99.17</ecNumber>
    </recommendedName>
    <alternativeName>
        <fullName evidence="12 13">Queuosine biosynthesis protein QueA</fullName>
    </alternativeName>
</protein>
<dbReference type="InterPro" id="IPR042119">
    <property type="entry name" value="QueA_dom2"/>
</dbReference>
<keyword evidence="5 13" id="KW-0808">Transferase</keyword>
<name>A0A0S6UAI9_NEOTH</name>
<comment type="similarity">
    <text evidence="9 13">Belongs to the QueA family.</text>
</comment>
<dbReference type="HAMAP" id="MF_00113">
    <property type="entry name" value="QueA"/>
    <property type="match status" value="1"/>
</dbReference>
<organism evidence="14">
    <name type="scientific">Moorella thermoacetica Y72</name>
    <dbReference type="NCBI Taxonomy" id="1325331"/>
    <lineage>
        <taxon>Bacteria</taxon>
        <taxon>Bacillati</taxon>
        <taxon>Bacillota</taxon>
        <taxon>Clostridia</taxon>
        <taxon>Neomoorellales</taxon>
        <taxon>Neomoorellaceae</taxon>
        <taxon>Neomoorella</taxon>
    </lineage>
</organism>
<evidence type="ECO:0000256" key="7">
    <source>
        <dbReference type="ARBA" id="ARBA00022785"/>
    </source>
</evidence>
<dbReference type="UniPathway" id="UPA00392"/>
<dbReference type="PANTHER" id="PTHR30307">
    <property type="entry name" value="S-ADENOSYLMETHIONINE:TRNA RIBOSYLTRANSFERASE-ISOMERASE"/>
    <property type="match status" value="1"/>
</dbReference>
<dbReference type="AlphaFoldDB" id="A0A0S6UAI9"/>
<comment type="catalytic activity">
    <reaction evidence="8 13">
        <text>7-aminomethyl-7-carbaguanosine(34) in tRNA + S-adenosyl-L-methionine = epoxyqueuosine(34) in tRNA + adenine + L-methionine + 2 H(+)</text>
        <dbReference type="Rhea" id="RHEA:32155"/>
        <dbReference type="Rhea" id="RHEA-COMP:10342"/>
        <dbReference type="Rhea" id="RHEA-COMP:18582"/>
        <dbReference type="ChEBI" id="CHEBI:15378"/>
        <dbReference type="ChEBI" id="CHEBI:16708"/>
        <dbReference type="ChEBI" id="CHEBI:57844"/>
        <dbReference type="ChEBI" id="CHEBI:59789"/>
        <dbReference type="ChEBI" id="CHEBI:82833"/>
        <dbReference type="ChEBI" id="CHEBI:194443"/>
        <dbReference type="EC" id="2.4.99.17"/>
    </reaction>
</comment>
<keyword evidence="7 13" id="KW-0671">Queuosine biosynthesis</keyword>
<dbReference type="InterPro" id="IPR036100">
    <property type="entry name" value="QueA_sf"/>
</dbReference>
<dbReference type="SUPFAM" id="SSF111337">
    <property type="entry name" value="QueA-like"/>
    <property type="match status" value="1"/>
</dbReference>
<dbReference type="GeneID" id="45617727"/>
<dbReference type="NCBIfam" id="NF001140">
    <property type="entry name" value="PRK00147.1"/>
    <property type="match status" value="1"/>
</dbReference>
<dbReference type="GO" id="GO:0051075">
    <property type="term" value="F:S-adenosylmethionine:tRNA ribosyltransferase-isomerase activity"/>
    <property type="evidence" value="ECO:0007669"/>
    <property type="project" value="UniProtKB-EC"/>
</dbReference>
<evidence type="ECO:0000256" key="4">
    <source>
        <dbReference type="ARBA" id="ARBA00022490"/>
    </source>
</evidence>
<evidence type="ECO:0000256" key="6">
    <source>
        <dbReference type="ARBA" id="ARBA00022691"/>
    </source>
</evidence>
<dbReference type="InterPro" id="IPR003699">
    <property type="entry name" value="QueA"/>
</dbReference>
<dbReference type="Pfam" id="PF02547">
    <property type="entry name" value="Queuosine_synth"/>
    <property type="match status" value="1"/>
</dbReference>
<evidence type="ECO:0000256" key="8">
    <source>
        <dbReference type="ARBA" id="ARBA00052751"/>
    </source>
</evidence>
<evidence type="ECO:0000256" key="10">
    <source>
        <dbReference type="ARBA" id="ARBA00066503"/>
    </source>
</evidence>
<dbReference type="RefSeq" id="WP_011393197.1">
    <property type="nucleotide sequence ID" value="NZ_DF238840.1"/>
</dbReference>